<keyword evidence="2" id="KW-1185">Reference proteome</keyword>
<reference evidence="1 2" key="1">
    <citation type="submission" date="2024-05" db="EMBL/GenBank/DDBJ databases">
        <title>Roseateles sp. 2.12 16S ribosomal RNA gene Genome sequencing and assembly.</title>
        <authorList>
            <person name="Woo H."/>
        </authorList>
    </citation>
    <scope>NUCLEOTIDE SEQUENCE [LARGE SCALE GENOMIC DNA]</scope>
    <source>
        <strain evidence="1 2">2.12</strain>
    </source>
</reference>
<dbReference type="EMBL" id="JBDPZC010000011">
    <property type="protein sequence ID" value="MEO3715058.1"/>
    <property type="molecule type" value="Genomic_DNA"/>
</dbReference>
<proteinExistence type="predicted"/>
<evidence type="ECO:0000313" key="1">
    <source>
        <dbReference type="EMBL" id="MEO3715058.1"/>
    </source>
</evidence>
<accession>A0ABV0GJ22</accession>
<name>A0ABV0GJ22_9BURK</name>
<dbReference type="Proteomes" id="UP001462640">
    <property type="component" value="Unassembled WGS sequence"/>
</dbReference>
<gene>
    <name evidence="1" type="ORF">ABDJ40_20010</name>
</gene>
<evidence type="ECO:0000313" key="2">
    <source>
        <dbReference type="Proteomes" id="UP001462640"/>
    </source>
</evidence>
<organism evidence="1 2">
    <name type="scientific">Roseateles flavus</name>
    <dbReference type="NCBI Taxonomy" id="3149041"/>
    <lineage>
        <taxon>Bacteria</taxon>
        <taxon>Pseudomonadati</taxon>
        <taxon>Pseudomonadota</taxon>
        <taxon>Betaproteobacteria</taxon>
        <taxon>Burkholderiales</taxon>
        <taxon>Sphaerotilaceae</taxon>
        <taxon>Roseateles</taxon>
    </lineage>
</organism>
<protein>
    <submittedName>
        <fullName evidence="1">Uncharacterized protein</fullName>
    </submittedName>
</protein>
<sequence length="151" mass="16651">MKASAGALSLPWRKRRTALAGRPGRALRWLKSGAALLLATALQPAPAEPWERRPVPVPSLAEVEQAYRRHVAASNAEILEELGPAQARPHLVRIVSLEAVRCEFHSGRSHLCRIVVSIEANGRVGPRRAGDALMTPDEEAGWKLRLLRRPR</sequence>
<dbReference type="RefSeq" id="WP_347612302.1">
    <property type="nucleotide sequence ID" value="NZ_JBDPZC010000011.1"/>
</dbReference>
<comment type="caution">
    <text evidence="1">The sequence shown here is derived from an EMBL/GenBank/DDBJ whole genome shotgun (WGS) entry which is preliminary data.</text>
</comment>